<comment type="subcellular location">
    <subcellularLocation>
        <location evidence="1">Membrane</location>
        <topology evidence="1">Multi-pass membrane protein</topology>
    </subcellularLocation>
</comment>
<evidence type="ECO:0000256" key="2">
    <source>
        <dbReference type="ARBA" id="ARBA00022692"/>
    </source>
</evidence>
<keyword evidence="7" id="KW-1185">Reference proteome</keyword>
<feature type="transmembrane region" description="Helical" evidence="5">
    <location>
        <begin position="243"/>
        <end position="261"/>
    </location>
</feature>
<evidence type="ECO:0000256" key="4">
    <source>
        <dbReference type="ARBA" id="ARBA00023136"/>
    </source>
</evidence>
<feature type="transmembrane region" description="Helical" evidence="5">
    <location>
        <begin position="79"/>
        <end position="98"/>
    </location>
</feature>
<protein>
    <recommendedName>
        <fullName evidence="8">Sphingoid long-chain base transporter RSB1</fullName>
    </recommendedName>
</protein>
<feature type="transmembrane region" description="Helical" evidence="5">
    <location>
        <begin position="110"/>
        <end position="132"/>
    </location>
</feature>
<organism evidence="6 7">
    <name type="scientific">Humicola insolens</name>
    <name type="common">Soft-rot fungus</name>
    <dbReference type="NCBI Taxonomy" id="85995"/>
    <lineage>
        <taxon>Eukaryota</taxon>
        <taxon>Fungi</taxon>
        <taxon>Dikarya</taxon>
        <taxon>Ascomycota</taxon>
        <taxon>Pezizomycotina</taxon>
        <taxon>Sordariomycetes</taxon>
        <taxon>Sordariomycetidae</taxon>
        <taxon>Sordariales</taxon>
        <taxon>Chaetomiaceae</taxon>
        <taxon>Mycothermus</taxon>
    </lineage>
</organism>
<dbReference type="PANTHER" id="PTHR31465:SF9">
    <property type="entry name" value="SPHINGOID LONG-CHAIN BASE TRANSPORTER RSB1"/>
    <property type="match status" value="1"/>
</dbReference>
<evidence type="ECO:0000256" key="3">
    <source>
        <dbReference type="ARBA" id="ARBA00022989"/>
    </source>
</evidence>
<dbReference type="Proteomes" id="UP001583172">
    <property type="component" value="Unassembled WGS sequence"/>
</dbReference>
<keyword evidence="3 5" id="KW-1133">Transmembrane helix</keyword>
<evidence type="ECO:0000313" key="7">
    <source>
        <dbReference type="Proteomes" id="UP001583172"/>
    </source>
</evidence>
<name>A0ABR3VK39_HUMIN</name>
<evidence type="ECO:0000313" key="6">
    <source>
        <dbReference type="EMBL" id="KAL1841276.1"/>
    </source>
</evidence>
<feature type="transmembrane region" description="Helical" evidence="5">
    <location>
        <begin position="152"/>
        <end position="176"/>
    </location>
</feature>
<dbReference type="EMBL" id="JAZGSY010000081">
    <property type="protein sequence ID" value="KAL1841276.1"/>
    <property type="molecule type" value="Genomic_DNA"/>
</dbReference>
<feature type="transmembrane region" description="Helical" evidence="5">
    <location>
        <begin position="196"/>
        <end position="215"/>
    </location>
</feature>
<sequence>MSCPGGIPDWSGVTLETFNHTLLENPLLCTLCTCPLEIDGYMVAYMGYVPSLGGNVFFTIVFGIALLFQLYLGLRHRTWGFMIGMGGGLILEVVGYIGRVLMRDAMFEDTYFIMSLVCLTIAPAFLAAAIYLSLSRMVVIYAPERARFRPQVYTYIFIIGDFIALLLQAAGGAVASLADPGSDLQNAGINTMIAGVAWQVFVLLLFGALSLDFWLRGARVAKKNGTLNPTFAHLRARKAFQPGFVVGVFLAAAFVFVRSVFRCAELSEGFDGPLANDEVTFMVLEGTMIALTSILLTVAHPGVTVGKEGWQAASWKANKKAGDAEKMVSDSSS</sequence>
<feature type="transmembrane region" description="Helical" evidence="5">
    <location>
        <begin position="52"/>
        <end position="72"/>
    </location>
</feature>
<evidence type="ECO:0000256" key="5">
    <source>
        <dbReference type="SAM" id="Phobius"/>
    </source>
</evidence>
<gene>
    <name evidence="6" type="ORF">VTJ49DRAFT_7278</name>
</gene>
<reference evidence="6 7" key="1">
    <citation type="journal article" date="2024" name="Commun. Biol.">
        <title>Comparative genomic analysis of thermophilic fungi reveals convergent evolutionary adaptations and gene losses.</title>
        <authorList>
            <person name="Steindorff A.S."/>
            <person name="Aguilar-Pontes M.V."/>
            <person name="Robinson A.J."/>
            <person name="Andreopoulos B."/>
            <person name="LaButti K."/>
            <person name="Kuo A."/>
            <person name="Mondo S."/>
            <person name="Riley R."/>
            <person name="Otillar R."/>
            <person name="Haridas S."/>
            <person name="Lipzen A."/>
            <person name="Grimwood J."/>
            <person name="Schmutz J."/>
            <person name="Clum A."/>
            <person name="Reid I.D."/>
            <person name="Moisan M.C."/>
            <person name="Butler G."/>
            <person name="Nguyen T.T.M."/>
            <person name="Dewar K."/>
            <person name="Conant G."/>
            <person name="Drula E."/>
            <person name="Henrissat B."/>
            <person name="Hansel C."/>
            <person name="Singer S."/>
            <person name="Hutchinson M.I."/>
            <person name="de Vries R.P."/>
            <person name="Natvig D.O."/>
            <person name="Powell A.J."/>
            <person name="Tsang A."/>
            <person name="Grigoriev I.V."/>
        </authorList>
    </citation>
    <scope>NUCLEOTIDE SEQUENCE [LARGE SCALE GENOMIC DNA]</scope>
    <source>
        <strain evidence="6 7">CBS 620.91</strain>
    </source>
</reference>
<accession>A0ABR3VK39</accession>
<dbReference type="InterPro" id="IPR007568">
    <property type="entry name" value="RTA1"/>
</dbReference>
<dbReference type="Pfam" id="PF04479">
    <property type="entry name" value="RTA1"/>
    <property type="match status" value="1"/>
</dbReference>
<evidence type="ECO:0008006" key="8">
    <source>
        <dbReference type="Google" id="ProtNLM"/>
    </source>
</evidence>
<proteinExistence type="predicted"/>
<comment type="caution">
    <text evidence="6">The sequence shown here is derived from an EMBL/GenBank/DDBJ whole genome shotgun (WGS) entry which is preliminary data.</text>
</comment>
<evidence type="ECO:0000256" key="1">
    <source>
        <dbReference type="ARBA" id="ARBA00004141"/>
    </source>
</evidence>
<keyword evidence="4 5" id="KW-0472">Membrane</keyword>
<dbReference type="PANTHER" id="PTHR31465">
    <property type="entry name" value="PROTEIN RTA1-RELATED"/>
    <property type="match status" value="1"/>
</dbReference>
<feature type="transmembrane region" description="Helical" evidence="5">
    <location>
        <begin position="281"/>
        <end position="299"/>
    </location>
</feature>
<keyword evidence="2 5" id="KW-0812">Transmembrane</keyword>